<comment type="caution">
    <text evidence="2">The sequence shown here is derived from an EMBL/GenBank/DDBJ whole genome shotgun (WGS) entry which is preliminary data.</text>
</comment>
<feature type="region of interest" description="Disordered" evidence="1">
    <location>
        <begin position="52"/>
        <end position="77"/>
    </location>
</feature>
<organism evidence="2 3">
    <name type="scientific">Acidocella aquatica</name>
    <dbReference type="NCBI Taxonomy" id="1922313"/>
    <lineage>
        <taxon>Bacteria</taxon>
        <taxon>Pseudomonadati</taxon>
        <taxon>Pseudomonadota</taxon>
        <taxon>Alphaproteobacteria</taxon>
        <taxon>Acetobacterales</taxon>
        <taxon>Acidocellaceae</taxon>
        <taxon>Acidocella</taxon>
    </lineage>
</organism>
<evidence type="ECO:0000313" key="2">
    <source>
        <dbReference type="EMBL" id="GLR67596.1"/>
    </source>
</evidence>
<keyword evidence="3" id="KW-1185">Reference proteome</keyword>
<feature type="compositionally biased region" description="Low complexity" evidence="1">
    <location>
        <begin position="54"/>
        <end position="74"/>
    </location>
</feature>
<proteinExistence type="predicted"/>
<evidence type="ECO:0000313" key="3">
    <source>
        <dbReference type="Proteomes" id="UP001156641"/>
    </source>
</evidence>
<name>A0ABQ6A572_9PROT</name>
<reference evidence="3" key="1">
    <citation type="journal article" date="2019" name="Int. J. Syst. Evol. Microbiol.">
        <title>The Global Catalogue of Microorganisms (GCM) 10K type strain sequencing project: providing services to taxonomists for standard genome sequencing and annotation.</title>
        <authorList>
            <consortium name="The Broad Institute Genomics Platform"/>
            <consortium name="The Broad Institute Genome Sequencing Center for Infectious Disease"/>
            <person name="Wu L."/>
            <person name="Ma J."/>
        </authorList>
    </citation>
    <scope>NUCLEOTIDE SEQUENCE [LARGE SCALE GENOMIC DNA]</scope>
    <source>
        <strain evidence="3">NBRC 112502</strain>
    </source>
</reference>
<dbReference type="Proteomes" id="UP001156641">
    <property type="component" value="Unassembled WGS sequence"/>
</dbReference>
<dbReference type="EMBL" id="BSOS01000067">
    <property type="protein sequence ID" value="GLR67596.1"/>
    <property type="molecule type" value="Genomic_DNA"/>
</dbReference>
<protein>
    <recommendedName>
        <fullName evidence="4">Poly(3-hydroxyalkanoate) polymerase subunit PhaE</fullName>
    </recommendedName>
</protein>
<evidence type="ECO:0000256" key="1">
    <source>
        <dbReference type="SAM" id="MobiDB-lite"/>
    </source>
</evidence>
<evidence type="ECO:0008006" key="4">
    <source>
        <dbReference type="Google" id="ProtNLM"/>
    </source>
</evidence>
<dbReference type="RefSeq" id="WP_284258336.1">
    <property type="nucleotide sequence ID" value="NZ_BSOS01000067.1"/>
</dbReference>
<accession>A0ABQ6A572</accession>
<gene>
    <name evidence="2" type="ORF">GCM10010909_22770</name>
</gene>
<sequence length="113" mass="11771">MDDTLAQDLVAMWQSELTAMAADREVRESWAAMVALWAQSANAALRFAPYDQTAGSSGAAQPARAAPAAAAPQPGVDEIERLGRRVAELEQRLARFMERGDDGTGPGAGAGGA</sequence>